<accession>A0A2N4TJE4</accession>
<dbReference type="EMBL" id="PKQE01000010">
    <property type="protein sequence ID" value="PLC39836.1"/>
    <property type="molecule type" value="Genomic_DNA"/>
</dbReference>
<reference evidence="1 2" key="1">
    <citation type="submission" date="2017-12" db="EMBL/GenBank/DDBJ databases">
        <title>Draft genome sequence of Ralstonia pickettii 52.</title>
        <authorList>
            <person name="Zheng B."/>
        </authorList>
    </citation>
    <scope>NUCLEOTIDE SEQUENCE [LARGE SCALE GENOMIC DNA]</scope>
    <source>
        <strain evidence="1 2">52</strain>
    </source>
</reference>
<comment type="caution">
    <text evidence="1">The sequence shown here is derived from an EMBL/GenBank/DDBJ whole genome shotgun (WGS) entry which is preliminary data.</text>
</comment>
<protein>
    <submittedName>
        <fullName evidence="1">Uncharacterized protein</fullName>
    </submittedName>
</protein>
<sequence>MTTIYEVWEVVDPAGGSQIALVEKGEFEAQRHLYDGKPELLTSFEAETFDEAAQKRNDYFGWGKYQPMD</sequence>
<evidence type="ECO:0000313" key="1">
    <source>
        <dbReference type="EMBL" id="PLC39836.1"/>
    </source>
</evidence>
<proteinExistence type="predicted"/>
<evidence type="ECO:0000313" key="2">
    <source>
        <dbReference type="Proteomes" id="UP000234456"/>
    </source>
</evidence>
<dbReference type="OrthoDB" id="9135169at2"/>
<name>A0A2N4TJE4_RALPI</name>
<gene>
    <name evidence="1" type="ORF">C0Q88_25885</name>
</gene>
<dbReference type="RefSeq" id="WP_102067726.1">
    <property type="nucleotide sequence ID" value="NZ_PKQE01000010.1"/>
</dbReference>
<dbReference type="AlphaFoldDB" id="A0A2N4TJE4"/>
<dbReference type="Proteomes" id="UP000234456">
    <property type="component" value="Unassembled WGS sequence"/>
</dbReference>
<organism evidence="1 2">
    <name type="scientific">Ralstonia pickettii</name>
    <name type="common">Burkholderia pickettii</name>
    <dbReference type="NCBI Taxonomy" id="329"/>
    <lineage>
        <taxon>Bacteria</taxon>
        <taxon>Pseudomonadati</taxon>
        <taxon>Pseudomonadota</taxon>
        <taxon>Betaproteobacteria</taxon>
        <taxon>Burkholderiales</taxon>
        <taxon>Burkholderiaceae</taxon>
        <taxon>Ralstonia</taxon>
    </lineage>
</organism>